<proteinExistence type="predicted"/>
<protein>
    <recommendedName>
        <fullName evidence="3">DUF72 domain-containing protein</fullName>
    </recommendedName>
</protein>
<dbReference type="Pfam" id="PF01904">
    <property type="entry name" value="DUF72"/>
    <property type="match status" value="1"/>
</dbReference>
<sequence>MTLRIGTAAWALPRDVRDSFPPGASNLARYAGRLACAEINSSFYRPHRRATYERWAASVPADFRFSVKLPRAITHEARLVDCEAQLARFAEETAGLGDKRGPILVQLPPKFEFDRRVATDFLRRFAEVVGAPSVWEPRHASWFGPSVDAMLAEHSAARVAADPSSIPAAAHPGGRPDLAYLRLHGSPRIYRSSYDDATLTDWLERIPKAALERWVIFDNTTSGAATANALRLAALADTAETA</sequence>
<reference evidence="1 2" key="1">
    <citation type="submission" date="2016-08" db="EMBL/GenBank/DDBJ databases">
        <title>Draft genome of the agarase producing Sphingomonas sp. MCT13.</title>
        <authorList>
            <person name="D'Andrea M.M."/>
            <person name="Rossolini G.M."/>
            <person name="Thaller M.C."/>
        </authorList>
    </citation>
    <scope>NUCLEOTIDE SEQUENCE [LARGE SCALE GENOMIC DNA]</scope>
    <source>
        <strain evidence="1 2">MCT13</strain>
    </source>
</reference>
<evidence type="ECO:0008006" key="3">
    <source>
        <dbReference type="Google" id="ProtNLM"/>
    </source>
</evidence>
<dbReference type="InterPro" id="IPR002763">
    <property type="entry name" value="DUF72"/>
</dbReference>
<dbReference type="RefSeq" id="WP_069319970.1">
    <property type="nucleotide sequence ID" value="NZ_MDDS01000016.1"/>
</dbReference>
<dbReference type="OrthoDB" id="9780310at2"/>
<dbReference type="Gene3D" id="3.20.20.410">
    <property type="entry name" value="Protein of unknown function UPF0759"/>
    <property type="match status" value="1"/>
</dbReference>
<dbReference type="STRING" id="1888892.BFL28_14445"/>
<dbReference type="Proteomes" id="UP000094487">
    <property type="component" value="Unassembled WGS sequence"/>
</dbReference>
<organism evidence="1 2">
    <name type="scientific">Sphingomonas turrisvirgatae</name>
    <dbReference type="NCBI Taxonomy" id="1888892"/>
    <lineage>
        <taxon>Bacteria</taxon>
        <taxon>Pseudomonadati</taxon>
        <taxon>Pseudomonadota</taxon>
        <taxon>Alphaproteobacteria</taxon>
        <taxon>Sphingomonadales</taxon>
        <taxon>Sphingomonadaceae</taxon>
        <taxon>Sphingomonas</taxon>
    </lineage>
</organism>
<accession>A0A1E3LX71</accession>
<keyword evidence="2" id="KW-1185">Reference proteome</keyword>
<dbReference type="AlphaFoldDB" id="A0A1E3LX71"/>
<name>A0A1E3LX71_9SPHN</name>
<gene>
    <name evidence="1" type="ORF">BFL28_14445</name>
</gene>
<comment type="caution">
    <text evidence="1">The sequence shown here is derived from an EMBL/GenBank/DDBJ whole genome shotgun (WGS) entry which is preliminary data.</text>
</comment>
<dbReference type="PANTHER" id="PTHR30348:SF14">
    <property type="entry name" value="BLR8050 PROTEIN"/>
    <property type="match status" value="1"/>
</dbReference>
<dbReference type="EMBL" id="MDDS01000016">
    <property type="protein sequence ID" value="ODP38319.1"/>
    <property type="molecule type" value="Genomic_DNA"/>
</dbReference>
<evidence type="ECO:0000313" key="2">
    <source>
        <dbReference type="Proteomes" id="UP000094487"/>
    </source>
</evidence>
<dbReference type="InterPro" id="IPR036520">
    <property type="entry name" value="UPF0759_sf"/>
</dbReference>
<dbReference type="PANTHER" id="PTHR30348">
    <property type="entry name" value="UNCHARACTERIZED PROTEIN YECE"/>
    <property type="match status" value="1"/>
</dbReference>
<dbReference type="SUPFAM" id="SSF117396">
    <property type="entry name" value="TM1631-like"/>
    <property type="match status" value="1"/>
</dbReference>
<evidence type="ECO:0000313" key="1">
    <source>
        <dbReference type="EMBL" id="ODP38319.1"/>
    </source>
</evidence>